<proteinExistence type="predicted"/>
<sequence length="177" mass="18858">MDGEGIPVTSETRDEDAVLAALRRTWQHLDPSPDGLVDGMIAAVASADLGREYALLVLVESDASGAVRGDADLLTMQFTDGATNVLVHVTAAERGERRLDGWVDGDAVEVRLEQEDVADVGAADEPERHVTERRAASDGGRFSFDAVRSGIARLRVVLAAPPQPGAATELLTPRFEI</sequence>
<protein>
    <submittedName>
        <fullName evidence="1">Uncharacterized protein</fullName>
    </submittedName>
</protein>
<name>A0ABS5XT12_9MICO</name>
<dbReference type="EMBL" id="JAFLHG010000004">
    <property type="protein sequence ID" value="MBT8797659.1"/>
    <property type="molecule type" value="Genomic_DNA"/>
</dbReference>
<keyword evidence="2" id="KW-1185">Reference proteome</keyword>
<comment type="caution">
    <text evidence="1">The sequence shown here is derived from an EMBL/GenBank/DDBJ whole genome shotgun (WGS) entry which is preliminary data.</text>
</comment>
<evidence type="ECO:0000313" key="2">
    <source>
        <dbReference type="Proteomes" id="UP000740605"/>
    </source>
</evidence>
<accession>A0ABS5XT12</accession>
<organism evidence="1 2">
    <name type="scientific">Microbacterium flavum</name>
    <dbReference type="NCBI Taxonomy" id="415216"/>
    <lineage>
        <taxon>Bacteria</taxon>
        <taxon>Bacillati</taxon>
        <taxon>Actinomycetota</taxon>
        <taxon>Actinomycetes</taxon>
        <taxon>Micrococcales</taxon>
        <taxon>Microbacteriaceae</taxon>
        <taxon>Microbacterium</taxon>
    </lineage>
</organism>
<evidence type="ECO:0000313" key="1">
    <source>
        <dbReference type="EMBL" id="MBT8797659.1"/>
    </source>
</evidence>
<dbReference type="Proteomes" id="UP000740605">
    <property type="component" value="Unassembled WGS sequence"/>
</dbReference>
<gene>
    <name evidence="1" type="ORF">J0P97_06190</name>
</gene>
<reference evidence="1 2" key="1">
    <citation type="submission" date="2021-03" db="EMBL/GenBank/DDBJ databases">
        <title>Microbacterium pauli sp. nov., isolated from microfiltered milk.</title>
        <authorList>
            <person name="Bellassi P."/>
            <person name="Fontana A."/>
            <person name="Callegari M.L."/>
            <person name="Lorenzo M."/>
            <person name="Cappa F."/>
        </authorList>
    </citation>
    <scope>NUCLEOTIDE SEQUENCE [LARGE SCALE GENOMIC DNA]</scope>
    <source>
        <strain evidence="1 2">DSM 18909</strain>
    </source>
</reference>